<evidence type="ECO:0000256" key="1">
    <source>
        <dbReference type="ARBA" id="ARBA00007665"/>
    </source>
</evidence>
<evidence type="ECO:0000313" key="5">
    <source>
        <dbReference type="EMBL" id="RRC94842.1"/>
    </source>
</evidence>
<protein>
    <submittedName>
        <fullName evidence="5">YigZ family protein</fullName>
    </submittedName>
</protein>
<gene>
    <name evidence="5" type="ORF">EII11_08155</name>
</gene>
<name>A0A3P1SEV0_9ACTO</name>
<accession>A0A3P1SEV0</accession>
<dbReference type="Pfam" id="PF01205">
    <property type="entry name" value="Impact_N"/>
    <property type="match status" value="1"/>
</dbReference>
<feature type="domain" description="UPF0029" evidence="4">
    <location>
        <begin position="148"/>
        <end position="197"/>
    </location>
</feature>
<comment type="caution">
    <text evidence="5">The sequence shown here is derived from an EMBL/GenBank/DDBJ whole genome shotgun (WGS) entry which is preliminary data.</text>
</comment>
<dbReference type="InterPro" id="IPR023582">
    <property type="entry name" value="Impact"/>
</dbReference>
<organism evidence="5 6">
    <name type="scientific">Schaalia canis</name>
    <dbReference type="NCBI Taxonomy" id="100469"/>
    <lineage>
        <taxon>Bacteria</taxon>
        <taxon>Bacillati</taxon>
        <taxon>Actinomycetota</taxon>
        <taxon>Actinomycetes</taxon>
        <taxon>Actinomycetales</taxon>
        <taxon>Actinomycetaceae</taxon>
        <taxon>Schaalia</taxon>
    </lineage>
</organism>
<dbReference type="PANTHER" id="PTHR16301:SF20">
    <property type="entry name" value="IMPACT FAMILY MEMBER YIGZ"/>
    <property type="match status" value="1"/>
</dbReference>
<dbReference type="InterPro" id="IPR001498">
    <property type="entry name" value="Impact_N"/>
</dbReference>
<reference evidence="5 6" key="1">
    <citation type="submission" date="2018-11" db="EMBL/GenBank/DDBJ databases">
        <title>Genomes From Bacteria Associated with the Canine Oral Cavity: a Test Case for Automated Genome-Based Taxonomic Assignment.</title>
        <authorList>
            <person name="Coil D.A."/>
            <person name="Jospin G."/>
            <person name="Darling A.E."/>
            <person name="Wallis C."/>
            <person name="Davis I.J."/>
            <person name="Harris S."/>
            <person name="Eisen J.A."/>
            <person name="Holcombe L.J."/>
            <person name="O'Flynn C."/>
        </authorList>
    </citation>
    <scope>NUCLEOTIDE SEQUENCE [LARGE SCALE GENOMIC DNA]</scope>
    <source>
        <strain evidence="5 6">OH770</strain>
    </source>
</reference>
<keyword evidence="6" id="KW-1185">Reference proteome</keyword>
<dbReference type="Proteomes" id="UP000280444">
    <property type="component" value="Unassembled WGS sequence"/>
</dbReference>
<dbReference type="SUPFAM" id="SSF54211">
    <property type="entry name" value="Ribosomal protein S5 domain 2-like"/>
    <property type="match status" value="1"/>
</dbReference>
<feature type="region of interest" description="Disordered" evidence="2">
    <location>
        <begin position="64"/>
        <end position="83"/>
    </location>
</feature>
<dbReference type="Gene3D" id="3.30.230.30">
    <property type="entry name" value="Impact, N-terminal domain"/>
    <property type="match status" value="1"/>
</dbReference>
<feature type="domain" description="Impact N-terminal" evidence="3">
    <location>
        <begin position="20"/>
        <end position="127"/>
    </location>
</feature>
<dbReference type="InterPro" id="IPR015269">
    <property type="entry name" value="UPF0029_Impact_C"/>
</dbReference>
<dbReference type="NCBIfam" id="TIGR00257">
    <property type="entry name" value="IMPACT_YIGZ"/>
    <property type="match status" value="1"/>
</dbReference>
<dbReference type="AlphaFoldDB" id="A0A3P1SEV0"/>
<evidence type="ECO:0000313" key="6">
    <source>
        <dbReference type="Proteomes" id="UP000280444"/>
    </source>
</evidence>
<dbReference type="Pfam" id="PF09186">
    <property type="entry name" value="DUF1949"/>
    <property type="match status" value="1"/>
</dbReference>
<sequence length="218" mass="23290">MTAISTIRSGTFLTHEIEIKRSRFIATIGRTDSPQEAQGLIDAVKSEHPQARHNCSAYLIQVNGRNPHQHSSDDGEPAGTAGTPMLEALRGAGVWNVTAVVTRYFGGVLLGAGGLIRAYSTAVSEALALAPRAELRSLEVLEAALSPTDAGRIEADLRHCGAQILDTQWAAEVHIRIGTEATEVPFLQERLAQLTGGVTRFQMAGSTIVEVDIPQSRA</sequence>
<dbReference type="OrthoDB" id="9813771at2"/>
<evidence type="ECO:0000259" key="3">
    <source>
        <dbReference type="Pfam" id="PF01205"/>
    </source>
</evidence>
<dbReference type="EMBL" id="RQZF01000009">
    <property type="protein sequence ID" value="RRC94842.1"/>
    <property type="molecule type" value="Genomic_DNA"/>
</dbReference>
<dbReference type="InterPro" id="IPR020569">
    <property type="entry name" value="UPF0029_Impact_CS"/>
</dbReference>
<dbReference type="GO" id="GO:0006446">
    <property type="term" value="P:regulation of translational initiation"/>
    <property type="evidence" value="ECO:0007669"/>
    <property type="project" value="TreeGrafter"/>
</dbReference>
<dbReference type="InterPro" id="IPR015796">
    <property type="entry name" value="Impact_YigZ-like"/>
</dbReference>
<dbReference type="RefSeq" id="WP_124871327.1">
    <property type="nucleotide sequence ID" value="NZ_RQZF01000009.1"/>
</dbReference>
<dbReference type="PROSITE" id="PS00910">
    <property type="entry name" value="UPF0029"/>
    <property type="match status" value="1"/>
</dbReference>
<evidence type="ECO:0000256" key="2">
    <source>
        <dbReference type="SAM" id="MobiDB-lite"/>
    </source>
</evidence>
<dbReference type="GO" id="GO:0005737">
    <property type="term" value="C:cytoplasm"/>
    <property type="evidence" value="ECO:0007669"/>
    <property type="project" value="TreeGrafter"/>
</dbReference>
<dbReference type="InterPro" id="IPR020568">
    <property type="entry name" value="Ribosomal_Su5_D2-typ_SF"/>
</dbReference>
<comment type="similarity">
    <text evidence="1">Belongs to the IMPACT family.</text>
</comment>
<dbReference type="PANTHER" id="PTHR16301">
    <property type="entry name" value="IMPACT-RELATED"/>
    <property type="match status" value="1"/>
</dbReference>
<evidence type="ECO:0000259" key="4">
    <source>
        <dbReference type="Pfam" id="PF09186"/>
    </source>
</evidence>
<proteinExistence type="inferred from homology"/>
<dbReference type="InterPro" id="IPR036956">
    <property type="entry name" value="Impact_N_sf"/>
</dbReference>